<protein>
    <submittedName>
        <fullName evidence="4">Odorant-binding protein</fullName>
    </submittedName>
</protein>
<sequence>MLKKNKTKRTRIEIREMNINYVVRLMVLLLFAMLCHLFTCDGWKSKCDQLEVENFPPFVWNLSRNGTEDYCNLYEEQTNISRCQFHCMLQKFGRKYNILESVNKFIGEEMIYENERNEILTKRLQNINGTVKAKKFLFEILKLQQNMDFPLVKIQQLIDNITTELSVQLQQEAVNLWNAICPDNINNKCPLNIS</sequence>
<keyword evidence="1" id="KW-0472">Membrane</keyword>
<evidence type="ECO:0000313" key="3">
    <source>
        <dbReference type="Proteomes" id="UP000280834"/>
    </source>
</evidence>
<keyword evidence="3" id="KW-1185">Reference proteome</keyword>
<proteinExistence type="predicted"/>
<dbReference type="AlphaFoldDB" id="A0A0R3QVJ9"/>
<feature type="transmembrane region" description="Helical" evidence="1">
    <location>
        <begin position="21"/>
        <end position="39"/>
    </location>
</feature>
<keyword evidence="1" id="KW-0812">Transmembrane</keyword>
<name>A0A0R3QVJ9_9BILA</name>
<gene>
    <name evidence="2" type="ORF">BTMF_LOCUS9784</name>
</gene>
<evidence type="ECO:0000313" key="4">
    <source>
        <dbReference type="WBParaSite" id="BTMF_0001175701-mRNA-1"/>
    </source>
</evidence>
<accession>A0A0R3QVJ9</accession>
<organism evidence="4">
    <name type="scientific">Brugia timori</name>
    <dbReference type="NCBI Taxonomy" id="42155"/>
    <lineage>
        <taxon>Eukaryota</taxon>
        <taxon>Metazoa</taxon>
        <taxon>Ecdysozoa</taxon>
        <taxon>Nematoda</taxon>
        <taxon>Chromadorea</taxon>
        <taxon>Rhabditida</taxon>
        <taxon>Spirurina</taxon>
        <taxon>Spiruromorpha</taxon>
        <taxon>Filarioidea</taxon>
        <taxon>Onchocercidae</taxon>
        <taxon>Brugia</taxon>
    </lineage>
</organism>
<dbReference type="WBParaSite" id="BTMF_0001175701-mRNA-1">
    <property type="protein sequence ID" value="BTMF_0001175701-mRNA-1"/>
    <property type="gene ID" value="BTMF_0001175701"/>
</dbReference>
<keyword evidence="1" id="KW-1133">Transmembrane helix</keyword>
<evidence type="ECO:0000256" key="1">
    <source>
        <dbReference type="SAM" id="Phobius"/>
    </source>
</evidence>
<dbReference type="Proteomes" id="UP000280834">
    <property type="component" value="Unassembled WGS sequence"/>
</dbReference>
<evidence type="ECO:0000313" key="2">
    <source>
        <dbReference type="EMBL" id="VDO33163.1"/>
    </source>
</evidence>
<reference evidence="4" key="1">
    <citation type="submission" date="2017-02" db="UniProtKB">
        <authorList>
            <consortium name="WormBaseParasite"/>
        </authorList>
    </citation>
    <scope>IDENTIFICATION</scope>
</reference>
<dbReference type="EMBL" id="UZAG01017156">
    <property type="protein sequence ID" value="VDO33163.1"/>
    <property type="molecule type" value="Genomic_DNA"/>
</dbReference>
<reference evidence="2 3" key="2">
    <citation type="submission" date="2018-11" db="EMBL/GenBank/DDBJ databases">
        <authorList>
            <consortium name="Pathogen Informatics"/>
        </authorList>
    </citation>
    <scope>NUCLEOTIDE SEQUENCE [LARGE SCALE GENOMIC DNA]</scope>
</reference>